<feature type="region of interest" description="Disordered" evidence="1">
    <location>
        <begin position="90"/>
        <end position="119"/>
    </location>
</feature>
<organism evidence="2 3">
    <name type="scientific">Nocardioides piscis</name>
    <dbReference type="NCBI Taxonomy" id="2714938"/>
    <lineage>
        <taxon>Bacteria</taxon>
        <taxon>Bacillati</taxon>
        <taxon>Actinomycetota</taxon>
        <taxon>Actinomycetes</taxon>
        <taxon>Propionibacteriales</taxon>
        <taxon>Nocardioidaceae</taxon>
        <taxon>Nocardioides</taxon>
    </lineage>
</organism>
<protein>
    <submittedName>
        <fullName evidence="2">Uncharacterized protein</fullName>
    </submittedName>
</protein>
<gene>
    <name evidence="2" type="ORF">G7071_09710</name>
</gene>
<sequence length="238" mass="25384">MSKRDERERQRMMAMLPDEGEVAGEIFAAMATVGEPGAVITPDLAALAAQVAGAEAAGRWLKVGHTLDDCGMVRRFYEYVGSHISEDVAPGGRLDGATLPDGDADSDAGSELEDPLPVSRGIRNEPALDADPTSLIATAGGYIDGGWEEFRSSRFSTKLDGTWVLNSYPAQGVLALQFMGRNFSGFAEVFKDDIATVRVAAKGLNFAVELVDCNGNRLVAVGPKGRLRNVFKQLGYAI</sequence>
<dbReference type="AlphaFoldDB" id="A0A6G7YG27"/>
<dbReference type="RefSeq" id="WP_166317978.1">
    <property type="nucleotide sequence ID" value="NZ_CP049866.1"/>
</dbReference>
<keyword evidence="3" id="KW-1185">Reference proteome</keyword>
<dbReference type="KEGG" id="npi:G7071_09710"/>
<feature type="compositionally biased region" description="Acidic residues" evidence="1">
    <location>
        <begin position="102"/>
        <end position="114"/>
    </location>
</feature>
<proteinExistence type="predicted"/>
<evidence type="ECO:0000256" key="1">
    <source>
        <dbReference type="SAM" id="MobiDB-lite"/>
    </source>
</evidence>
<dbReference type="Proteomes" id="UP000502035">
    <property type="component" value="Chromosome"/>
</dbReference>
<accession>A0A6G7YG27</accession>
<reference evidence="2 3" key="1">
    <citation type="submission" date="2020-03" db="EMBL/GenBank/DDBJ databases">
        <title>Nocardioides sp. nov., isolated from fish.</title>
        <authorList>
            <person name="Hyun D.-W."/>
            <person name="Bae J.-W."/>
        </authorList>
    </citation>
    <scope>NUCLEOTIDE SEQUENCE [LARGE SCALE GENOMIC DNA]</scope>
    <source>
        <strain evidence="2 3">HDW12A</strain>
    </source>
</reference>
<dbReference type="EMBL" id="CP049866">
    <property type="protein sequence ID" value="QIK75679.1"/>
    <property type="molecule type" value="Genomic_DNA"/>
</dbReference>
<name>A0A6G7YG27_9ACTN</name>
<evidence type="ECO:0000313" key="3">
    <source>
        <dbReference type="Proteomes" id="UP000502035"/>
    </source>
</evidence>
<evidence type="ECO:0000313" key="2">
    <source>
        <dbReference type="EMBL" id="QIK75679.1"/>
    </source>
</evidence>